<feature type="region of interest" description="Disordered" evidence="1">
    <location>
        <begin position="350"/>
        <end position="427"/>
    </location>
</feature>
<keyword evidence="4" id="KW-1185">Reference proteome</keyword>
<dbReference type="OrthoDB" id="2384193at2759"/>
<feature type="compositionally biased region" description="Low complexity" evidence="1">
    <location>
        <begin position="401"/>
        <end position="410"/>
    </location>
</feature>
<dbReference type="AlphaFoldDB" id="A0A0D7BH47"/>
<gene>
    <name evidence="3" type="ORF">CYLTODRAFT_212928</name>
</gene>
<keyword evidence="2" id="KW-0812">Transmembrane</keyword>
<dbReference type="STRING" id="1314674.A0A0D7BH47"/>
<sequence>MNAGSPAVYLLWALLSCCFLIFMLSHLWAYDRFKCLRWSSGRQPGAFKRVMTYSYVMTLPLLCIFSVVLTVIKYKEGFIVLEDGKIVPRPILLWSAANQRWILALFFILSIAWALELVTHLEELTFWLFLLHQGPGKRDWFESWEFRVWYLGSMFAILGMPLIALIKRNDKASGIAWIFMCGSAAGALTTICFFYVLARFPHFIRQVKAEGADVEVVNRLSSYYKLNVIRIKFRLLFHFPLLIIGVDGIAPPFPVLDIIFWDDFLLMLAGVGCFISSALTLLLFFPRSLHSEPKSSPPASRRSQSSASPQYHARDQASKSPSEIHLPEQYGFHSFQFPSPAVVNTLPAHPERYQMPRPNSYSDARSTSTVGDSEEFEEDGPYDISRQSSITGNARIQQLMPSERSPQSPRRPAHRVSYGQTSTNSVHPYIMNFTSPIDLPDEHDLPRAI</sequence>
<keyword evidence="2" id="KW-1133">Transmembrane helix</keyword>
<organism evidence="3 4">
    <name type="scientific">Cylindrobasidium torrendii FP15055 ss-10</name>
    <dbReference type="NCBI Taxonomy" id="1314674"/>
    <lineage>
        <taxon>Eukaryota</taxon>
        <taxon>Fungi</taxon>
        <taxon>Dikarya</taxon>
        <taxon>Basidiomycota</taxon>
        <taxon>Agaricomycotina</taxon>
        <taxon>Agaricomycetes</taxon>
        <taxon>Agaricomycetidae</taxon>
        <taxon>Agaricales</taxon>
        <taxon>Marasmiineae</taxon>
        <taxon>Physalacriaceae</taxon>
        <taxon>Cylindrobasidium</taxon>
    </lineage>
</organism>
<accession>A0A0D7BH47</accession>
<proteinExistence type="predicted"/>
<name>A0A0D7BH47_9AGAR</name>
<dbReference type="Proteomes" id="UP000054007">
    <property type="component" value="Unassembled WGS sequence"/>
</dbReference>
<feature type="compositionally biased region" description="Polar residues" evidence="1">
    <location>
        <begin position="357"/>
        <end position="371"/>
    </location>
</feature>
<feature type="transmembrane region" description="Helical" evidence="2">
    <location>
        <begin position="50"/>
        <end position="72"/>
    </location>
</feature>
<keyword evidence="2" id="KW-0472">Membrane</keyword>
<evidence type="ECO:0000313" key="3">
    <source>
        <dbReference type="EMBL" id="KIY69797.1"/>
    </source>
</evidence>
<dbReference type="EMBL" id="KN880478">
    <property type="protein sequence ID" value="KIY69797.1"/>
    <property type="molecule type" value="Genomic_DNA"/>
</dbReference>
<feature type="compositionally biased region" description="Low complexity" evidence="1">
    <location>
        <begin position="297"/>
        <end position="310"/>
    </location>
</feature>
<evidence type="ECO:0000313" key="4">
    <source>
        <dbReference type="Proteomes" id="UP000054007"/>
    </source>
</evidence>
<feature type="transmembrane region" description="Helical" evidence="2">
    <location>
        <begin position="235"/>
        <end position="253"/>
    </location>
</feature>
<feature type="compositionally biased region" description="Polar residues" evidence="1">
    <location>
        <begin position="385"/>
        <end position="400"/>
    </location>
</feature>
<evidence type="ECO:0000256" key="2">
    <source>
        <dbReference type="SAM" id="Phobius"/>
    </source>
</evidence>
<feature type="compositionally biased region" description="Acidic residues" evidence="1">
    <location>
        <begin position="372"/>
        <end position="381"/>
    </location>
</feature>
<reference evidence="3 4" key="1">
    <citation type="journal article" date="2015" name="Fungal Genet. Biol.">
        <title>Evolution of novel wood decay mechanisms in Agaricales revealed by the genome sequences of Fistulina hepatica and Cylindrobasidium torrendii.</title>
        <authorList>
            <person name="Floudas D."/>
            <person name="Held B.W."/>
            <person name="Riley R."/>
            <person name="Nagy L.G."/>
            <person name="Koehler G."/>
            <person name="Ransdell A.S."/>
            <person name="Younus H."/>
            <person name="Chow J."/>
            <person name="Chiniquy J."/>
            <person name="Lipzen A."/>
            <person name="Tritt A."/>
            <person name="Sun H."/>
            <person name="Haridas S."/>
            <person name="LaButti K."/>
            <person name="Ohm R.A."/>
            <person name="Kues U."/>
            <person name="Blanchette R.A."/>
            <person name="Grigoriev I.V."/>
            <person name="Minto R.E."/>
            <person name="Hibbett D.S."/>
        </authorList>
    </citation>
    <scope>NUCLEOTIDE SEQUENCE [LARGE SCALE GENOMIC DNA]</scope>
    <source>
        <strain evidence="3 4">FP15055 ss-10</strain>
    </source>
</reference>
<evidence type="ECO:0000256" key="1">
    <source>
        <dbReference type="SAM" id="MobiDB-lite"/>
    </source>
</evidence>
<feature type="transmembrane region" description="Helical" evidence="2">
    <location>
        <begin position="101"/>
        <end position="128"/>
    </location>
</feature>
<feature type="transmembrane region" description="Helical" evidence="2">
    <location>
        <begin position="6"/>
        <end position="29"/>
    </location>
</feature>
<feature type="transmembrane region" description="Helical" evidence="2">
    <location>
        <begin position="148"/>
        <end position="166"/>
    </location>
</feature>
<feature type="transmembrane region" description="Helical" evidence="2">
    <location>
        <begin position="172"/>
        <end position="198"/>
    </location>
</feature>
<protein>
    <submittedName>
        <fullName evidence="3">Uncharacterized protein</fullName>
    </submittedName>
</protein>
<feature type="transmembrane region" description="Helical" evidence="2">
    <location>
        <begin position="265"/>
        <end position="285"/>
    </location>
</feature>
<feature type="region of interest" description="Disordered" evidence="1">
    <location>
        <begin position="291"/>
        <end position="322"/>
    </location>
</feature>